<protein>
    <recommendedName>
        <fullName evidence="4">DNA (cytosine-5-)-methyltransferase</fullName>
    </recommendedName>
</protein>
<feature type="compositionally biased region" description="Basic and acidic residues" evidence="2">
    <location>
        <begin position="37"/>
        <end position="55"/>
    </location>
</feature>
<dbReference type="AlphaFoldDB" id="A0A0F9Q2P5"/>
<feature type="non-terminal residue" evidence="3">
    <location>
        <position position="1"/>
    </location>
</feature>
<dbReference type="PROSITE" id="PS00095">
    <property type="entry name" value="C5_MTASE_2"/>
    <property type="match status" value="1"/>
</dbReference>
<dbReference type="SUPFAM" id="SSF53335">
    <property type="entry name" value="S-adenosyl-L-methionine-dependent methyltransferases"/>
    <property type="match status" value="1"/>
</dbReference>
<dbReference type="InterPro" id="IPR029063">
    <property type="entry name" value="SAM-dependent_MTases_sf"/>
</dbReference>
<evidence type="ECO:0000256" key="1">
    <source>
        <dbReference type="ARBA" id="ARBA00022691"/>
    </source>
</evidence>
<organism evidence="3">
    <name type="scientific">marine sediment metagenome</name>
    <dbReference type="NCBI Taxonomy" id="412755"/>
    <lineage>
        <taxon>unclassified sequences</taxon>
        <taxon>metagenomes</taxon>
        <taxon>ecological metagenomes</taxon>
    </lineage>
</organism>
<evidence type="ECO:0000313" key="3">
    <source>
        <dbReference type="EMBL" id="KKN31252.1"/>
    </source>
</evidence>
<dbReference type="InterPro" id="IPR031303">
    <property type="entry name" value="C5_meth_CS"/>
</dbReference>
<sequence>LAEAGYDAVWFDLSAADVGAPHLRERVFIVAHARCPERRTGDTEGCREDGPEHLHAGRTQGTGGVGERSQVADAEGVAGEVRQAQAQRQGRPTGGGEVADTPDGSDERSGSRGDVGGLQEAVLRSSGHTHDWSTQCRLGIPSHGLSNRLGELGGRIEAASDCGGWECGVPRVIKGQKGRVDRLRGLGNAVVPQVAEWIGRRLLDG</sequence>
<name>A0A0F9Q2P5_9ZZZZ</name>
<dbReference type="EMBL" id="LAZR01002345">
    <property type="protein sequence ID" value="KKN31252.1"/>
    <property type="molecule type" value="Genomic_DNA"/>
</dbReference>
<evidence type="ECO:0008006" key="4">
    <source>
        <dbReference type="Google" id="ProtNLM"/>
    </source>
</evidence>
<proteinExistence type="predicted"/>
<keyword evidence="1" id="KW-0949">S-adenosyl-L-methionine</keyword>
<dbReference type="Gene3D" id="3.40.50.150">
    <property type="entry name" value="Vaccinia Virus protein VP39"/>
    <property type="match status" value="1"/>
</dbReference>
<accession>A0A0F9Q2P5</accession>
<gene>
    <name evidence="3" type="ORF">LCGC14_0825960</name>
</gene>
<reference evidence="3" key="1">
    <citation type="journal article" date="2015" name="Nature">
        <title>Complex archaea that bridge the gap between prokaryotes and eukaryotes.</title>
        <authorList>
            <person name="Spang A."/>
            <person name="Saw J.H."/>
            <person name="Jorgensen S.L."/>
            <person name="Zaremba-Niedzwiedzka K."/>
            <person name="Martijn J."/>
            <person name="Lind A.E."/>
            <person name="van Eijk R."/>
            <person name="Schleper C."/>
            <person name="Guy L."/>
            <person name="Ettema T.J."/>
        </authorList>
    </citation>
    <scope>NUCLEOTIDE SEQUENCE</scope>
</reference>
<evidence type="ECO:0000256" key="2">
    <source>
        <dbReference type="SAM" id="MobiDB-lite"/>
    </source>
</evidence>
<comment type="caution">
    <text evidence="3">The sequence shown here is derived from an EMBL/GenBank/DDBJ whole genome shotgun (WGS) entry which is preliminary data.</text>
</comment>
<feature type="region of interest" description="Disordered" evidence="2">
    <location>
        <begin position="37"/>
        <end position="115"/>
    </location>
</feature>